<dbReference type="EC" id="2.1.1.-" evidence="2"/>
<gene>
    <name evidence="2" type="ORF">ABT188_12930</name>
</gene>
<keyword evidence="2" id="KW-0489">Methyltransferase</keyword>
<dbReference type="RefSeq" id="WP_352147249.1">
    <property type="nucleotide sequence ID" value="NZ_JBEOZY010000009.1"/>
</dbReference>
<accession>A0ABV1SUP0</accession>
<evidence type="ECO:0000313" key="3">
    <source>
        <dbReference type="Proteomes" id="UP001496720"/>
    </source>
</evidence>
<keyword evidence="3" id="KW-1185">Reference proteome</keyword>
<evidence type="ECO:0000259" key="1">
    <source>
        <dbReference type="Pfam" id="PF13649"/>
    </source>
</evidence>
<reference evidence="2 3" key="1">
    <citation type="submission" date="2024-06" db="EMBL/GenBank/DDBJ databases">
        <title>The Natural Products Discovery Center: Release of the First 8490 Sequenced Strains for Exploring Actinobacteria Biosynthetic Diversity.</title>
        <authorList>
            <person name="Kalkreuter E."/>
            <person name="Kautsar S.A."/>
            <person name="Yang D."/>
            <person name="Bader C.D."/>
            <person name="Teijaro C.N."/>
            <person name="Fluegel L."/>
            <person name="Davis C.M."/>
            <person name="Simpson J.R."/>
            <person name="Lauterbach L."/>
            <person name="Steele A.D."/>
            <person name="Gui C."/>
            <person name="Meng S."/>
            <person name="Li G."/>
            <person name="Viehrig K."/>
            <person name="Ye F."/>
            <person name="Su P."/>
            <person name="Kiefer A.F."/>
            <person name="Nichols A."/>
            <person name="Cepeda A.J."/>
            <person name="Yan W."/>
            <person name="Fan B."/>
            <person name="Jiang Y."/>
            <person name="Adhikari A."/>
            <person name="Zheng C.-J."/>
            <person name="Schuster L."/>
            <person name="Cowan T.M."/>
            <person name="Smanski M.J."/>
            <person name="Chevrette M.G."/>
            <person name="De Carvalho L.P.S."/>
            <person name="Shen B."/>
        </authorList>
    </citation>
    <scope>NUCLEOTIDE SEQUENCE [LARGE SCALE GENOMIC DNA]</scope>
    <source>
        <strain evidence="2 3">NPDC001615</strain>
    </source>
</reference>
<dbReference type="SUPFAM" id="SSF53335">
    <property type="entry name" value="S-adenosyl-L-methionine-dependent methyltransferases"/>
    <property type="match status" value="1"/>
</dbReference>
<proteinExistence type="predicted"/>
<feature type="domain" description="Methyltransferase" evidence="1">
    <location>
        <begin position="43"/>
        <end position="133"/>
    </location>
</feature>
<dbReference type="EMBL" id="JBEOZY010000009">
    <property type="protein sequence ID" value="MER6165456.1"/>
    <property type="molecule type" value="Genomic_DNA"/>
</dbReference>
<dbReference type="GO" id="GO:0032259">
    <property type="term" value="P:methylation"/>
    <property type="evidence" value="ECO:0007669"/>
    <property type="project" value="UniProtKB-KW"/>
</dbReference>
<protein>
    <submittedName>
        <fullName evidence="2">Class I SAM-dependent methyltransferase</fullName>
        <ecNumber evidence="2">2.1.1.-</ecNumber>
    </submittedName>
</protein>
<dbReference type="InterPro" id="IPR041698">
    <property type="entry name" value="Methyltransf_25"/>
</dbReference>
<name>A0ABV1SUP0_9ACTN</name>
<dbReference type="InterPro" id="IPR029063">
    <property type="entry name" value="SAM-dependent_MTases_sf"/>
</dbReference>
<organism evidence="2 3">
    <name type="scientific">Streptomyces violaceorubidus</name>
    <dbReference type="NCBI Taxonomy" id="284042"/>
    <lineage>
        <taxon>Bacteria</taxon>
        <taxon>Bacillati</taxon>
        <taxon>Actinomycetota</taxon>
        <taxon>Actinomycetes</taxon>
        <taxon>Kitasatosporales</taxon>
        <taxon>Streptomycetaceae</taxon>
        <taxon>Streptomyces</taxon>
    </lineage>
</organism>
<dbReference type="Proteomes" id="UP001496720">
    <property type="component" value="Unassembled WGS sequence"/>
</dbReference>
<keyword evidence="2" id="KW-0808">Transferase</keyword>
<dbReference type="Gene3D" id="3.40.50.150">
    <property type="entry name" value="Vaccinia Virus protein VP39"/>
    <property type="match status" value="1"/>
</dbReference>
<dbReference type="Gene3D" id="2.20.130.10">
    <property type="entry name" value="CAC2371-like domains"/>
    <property type="match status" value="1"/>
</dbReference>
<dbReference type="GO" id="GO:0008168">
    <property type="term" value="F:methyltransferase activity"/>
    <property type="evidence" value="ECO:0007669"/>
    <property type="project" value="UniProtKB-KW"/>
</dbReference>
<sequence length="239" mass="26330">MYGRELADVYEEIYRSRGKDWGQEAADVARVITERNPGADSLLDVACGTGAHLGVFGQKFGVAEGLEIAEPMRRIAEQRLPGTTVHAGDMRDFRLGRTYAAVSCMFCAIGYLETVADMRSAIRSMAHHLEPGGVLVVEPWWFPENFIEGYVAGDLARAEHRTIARISHTTRKGRATRMEVRFTVGDATGIQQFTEIDVLTLFTKEEYLSAFADAGCSVEFLEGGPTGRGLFVGVRTSDR</sequence>
<evidence type="ECO:0000313" key="2">
    <source>
        <dbReference type="EMBL" id="MER6165456.1"/>
    </source>
</evidence>
<comment type="caution">
    <text evidence="2">The sequence shown here is derived from an EMBL/GenBank/DDBJ whole genome shotgun (WGS) entry which is preliminary data.</text>
</comment>
<dbReference type="CDD" id="cd02440">
    <property type="entry name" value="AdoMet_MTases"/>
    <property type="match status" value="1"/>
</dbReference>
<dbReference type="Pfam" id="PF13649">
    <property type="entry name" value="Methyltransf_25"/>
    <property type="match status" value="1"/>
</dbReference>